<organism evidence="3 4">
    <name type="scientific">Discina gigas</name>
    <dbReference type="NCBI Taxonomy" id="1032678"/>
    <lineage>
        <taxon>Eukaryota</taxon>
        <taxon>Fungi</taxon>
        <taxon>Dikarya</taxon>
        <taxon>Ascomycota</taxon>
        <taxon>Pezizomycotina</taxon>
        <taxon>Pezizomycetes</taxon>
        <taxon>Pezizales</taxon>
        <taxon>Discinaceae</taxon>
        <taxon>Discina</taxon>
    </lineage>
</organism>
<keyword evidence="2" id="KW-0812">Transmembrane</keyword>
<dbReference type="EMBL" id="JBBBZM010000387">
    <property type="protein sequence ID" value="KAL0630773.1"/>
    <property type="molecule type" value="Genomic_DNA"/>
</dbReference>
<accession>A0ABR3G4N2</accession>
<keyword evidence="2" id="KW-0472">Membrane</keyword>
<reference evidence="3 4" key="1">
    <citation type="submission" date="2024-02" db="EMBL/GenBank/DDBJ databases">
        <title>Discinaceae phylogenomics.</title>
        <authorList>
            <person name="Dirks A.C."/>
            <person name="James T.Y."/>
        </authorList>
    </citation>
    <scope>NUCLEOTIDE SEQUENCE [LARGE SCALE GENOMIC DNA]</scope>
    <source>
        <strain evidence="3 4">ACD0624</strain>
    </source>
</reference>
<evidence type="ECO:0000313" key="4">
    <source>
        <dbReference type="Proteomes" id="UP001447188"/>
    </source>
</evidence>
<proteinExistence type="predicted"/>
<sequence length="354" mass="39530">MATGHLLGQLLPLQSVQLGRLVLNATRPGQDYIDPTDGPLVGKKFSQNSQTNYKETRRFSKSSKVKSYLSEIISFSYTRQNDCVATLSAPQATTYDLENSVAWFEDACGQIEVRKFLDRAIDDNRRVYLVVGFRTVSDGSLVKDFAVTKTKGASCQTPTHVASMRMPSSVGSMGLVTTSDREHGNGQELTYEAPGEQVFAVLYRKVKFKFLTRKAVGNMVLEANNRWESVWNWRGPNNPADEGHIIEVTLADLDDLDIEEEDDDEDDDEEDEGNEEEDEDEEEDKEEGGGEETAAVPKATAKRGNKSSSTRLSRELPPPNTVEVPRGFRVKLWYFLLVLAFLFAGLAIFWGGHL</sequence>
<feature type="compositionally biased region" description="Acidic residues" evidence="1">
    <location>
        <begin position="252"/>
        <end position="290"/>
    </location>
</feature>
<gene>
    <name evidence="3" type="ORF">Q9L58_010379</name>
</gene>
<dbReference type="Proteomes" id="UP001447188">
    <property type="component" value="Unassembled WGS sequence"/>
</dbReference>
<feature type="region of interest" description="Disordered" evidence="1">
    <location>
        <begin position="251"/>
        <end position="320"/>
    </location>
</feature>
<keyword evidence="4" id="KW-1185">Reference proteome</keyword>
<evidence type="ECO:0000313" key="3">
    <source>
        <dbReference type="EMBL" id="KAL0630773.1"/>
    </source>
</evidence>
<comment type="caution">
    <text evidence="3">The sequence shown here is derived from an EMBL/GenBank/DDBJ whole genome shotgun (WGS) entry which is preliminary data.</text>
</comment>
<evidence type="ECO:0000256" key="1">
    <source>
        <dbReference type="SAM" id="MobiDB-lite"/>
    </source>
</evidence>
<protein>
    <submittedName>
        <fullName evidence="3">Uncharacterized protein</fullName>
    </submittedName>
</protein>
<keyword evidence="2" id="KW-1133">Transmembrane helix</keyword>
<name>A0ABR3G4N2_9PEZI</name>
<evidence type="ECO:0000256" key="2">
    <source>
        <dbReference type="SAM" id="Phobius"/>
    </source>
</evidence>
<feature type="transmembrane region" description="Helical" evidence="2">
    <location>
        <begin position="332"/>
        <end position="352"/>
    </location>
</feature>